<dbReference type="EMBL" id="BK015040">
    <property type="protein sequence ID" value="DAD88388.1"/>
    <property type="molecule type" value="Genomic_DNA"/>
</dbReference>
<evidence type="ECO:0000313" key="1">
    <source>
        <dbReference type="EMBL" id="DAD88388.1"/>
    </source>
</evidence>
<proteinExistence type="predicted"/>
<organism evidence="1">
    <name type="scientific">Siphoviridae sp. ctLfk13</name>
    <dbReference type="NCBI Taxonomy" id="2826251"/>
    <lineage>
        <taxon>Viruses</taxon>
        <taxon>Duplodnaviria</taxon>
        <taxon>Heunggongvirae</taxon>
        <taxon>Uroviricota</taxon>
        <taxon>Caudoviricetes</taxon>
    </lineage>
</organism>
<reference evidence="1" key="1">
    <citation type="journal article" date="2021" name="Proc. Natl. Acad. Sci. U.S.A.">
        <title>A Catalog of Tens of Thousands of Viruses from Human Metagenomes Reveals Hidden Associations with Chronic Diseases.</title>
        <authorList>
            <person name="Tisza M.J."/>
            <person name="Buck C.B."/>
        </authorList>
    </citation>
    <scope>NUCLEOTIDE SEQUENCE</scope>
    <source>
        <strain evidence="1">CtLfk13</strain>
    </source>
</reference>
<accession>A0A8S5N1T2</accession>
<name>A0A8S5N1T2_9CAUD</name>
<protein>
    <submittedName>
        <fullName evidence="1">Uncharacterized protein</fullName>
    </submittedName>
</protein>
<sequence length="131" mass="15354">MEIIQFNYKTAANLVKKPVENYWLEDKVAYIKFTDGSTVGIHPLFDSWEVYVSLAERDNLDKDKSVDDAQTVYVFSRRDGDSPYTSRTAAIEFDTVRYYIHYDVNKAVRAYIPIIEFHYYEKGEEIGRNDS</sequence>